<proteinExistence type="predicted"/>
<comment type="caution">
    <text evidence="1">The sequence shown here is derived from an EMBL/GenBank/DDBJ whole genome shotgun (WGS) entry which is preliminary data.</text>
</comment>
<evidence type="ECO:0000313" key="1">
    <source>
        <dbReference type="EMBL" id="EUC58199.1"/>
    </source>
</evidence>
<evidence type="ECO:0000313" key="2">
    <source>
        <dbReference type="Proteomes" id="UP000030108"/>
    </source>
</evidence>
<feature type="non-terminal residue" evidence="1">
    <location>
        <position position="97"/>
    </location>
</feature>
<dbReference type="EMBL" id="JATN01000321">
    <property type="protein sequence ID" value="EUC58199.1"/>
    <property type="molecule type" value="Genomic_DNA"/>
</dbReference>
<dbReference type="AlphaFoldDB" id="A0A0A1UHH9"/>
<name>A0A0A1UHH9_9AGAM</name>
<dbReference type="OrthoDB" id="3353107at2759"/>
<accession>A0A0A1UHH9</accession>
<protein>
    <submittedName>
        <fullName evidence="1">Uncharacterized protein</fullName>
    </submittedName>
</protein>
<gene>
    <name evidence="1" type="ORF">RSOL_236980</name>
</gene>
<organism evidence="1 2">
    <name type="scientific">Rhizoctonia solani AG-3 Rhs1AP</name>
    <dbReference type="NCBI Taxonomy" id="1086054"/>
    <lineage>
        <taxon>Eukaryota</taxon>
        <taxon>Fungi</taxon>
        <taxon>Dikarya</taxon>
        <taxon>Basidiomycota</taxon>
        <taxon>Agaricomycotina</taxon>
        <taxon>Agaricomycetes</taxon>
        <taxon>Cantharellales</taxon>
        <taxon>Ceratobasidiaceae</taxon>
        <taxon>Rhizoctonia</taxon>
    </lineage>
</organism>
<reference evidence="2" key="1">
    <citation type="journal article" date="2014" name="Genome Announc.">
        <title>Draft genome sequence of the plant-pathogenic soil fungus Rhizoctonia solani anastomosis group 3 strain Rhs1AP.</title>
        <authorList>
            <person name="Cubeta M.A."/>
            <person name="Thomas E."/>
            <person name="Dean R.A."/>
            <person name="Jabaji S."/>
            <person name="Neate S.M."/>
            <person name="Tavantzis S."/>
            <person name="Toda T."/>
            <person name="Vilgalys R."/>
            <person name="Bharathan N."/>
            <person name="Fedorova-Abrams N."/>
            <person name="Pakala S.B."/>
            <person name="Pakala S.M."/>
            <person name="Zafar N."/>
            <person name="Joardar V."/>
            <person name="Losada L."/>
            <person name="Nierman W.C."/>
        </authorList>
    </citation>
    <scope>NUCLEOTIDE SEQUENCE [LARGE SCALE GENOMIC DNA]</scope>
    <source>
        <strain evidence="2">AG-3</strain>
    </source>
</reference>
<sequence length="97" mass="10955">MSEDELQNYGIDWEELENEDLMHHFAVHDEEPPNAPLYNEPELGVVVVPPEIGAGEELAQAIEAELVAQAVDVNTCNMLVRRRIWDVALETMEALLE</sequence>
<dbReference type="Proteomes" id="UP000030108">
    <property type="component" value="Unassembled WGS sequence"/>
</dbReference>